<keyword evidence="2" id="KW-0902">Two-component regulatory system</keyword>
<evidence type="ECO:0000256" key="3">
    <source>
        <dbReference type="ARBA" id="ARBA00023015"/>
    </source>
</evidence>
<evidence type="ECO:0000256" key="4">
    <source>
        <dbReference type="ARBA" id="ARBA00023125"/>
    </source>
</evidence>
<dbReference type="SUPFAM" id="SSF46894">
    <property type="entry name" value="C-terminal effector domain of the bipartite response regulators"/>
    <property type="match status" value="1"/>
</dbReference>
<gene>
    <name evidence="10" type="ORF">GC096_35180</name>
</gene>
<evidence type="ECO:0000259" key="8">
    <source>
        <dbReference type="PROSITE" id="PS50110"/>
    </source>
</evidence>
<dbReference type="CDD" id="cd00383">
    <property type="entry name" value="trans_reg_C"/>
    <property type="match status" value="1"/>
</dbReference>
<keyword evidence="5" id="KW-0804">Transcription</keyword>
<keyword evidence="4 7" id="KW-0238">DNA-binding</keyword>
<dbReference type="EMBL" id="WHNY01000090">
    <property type="protein sequence ID" value="NOU69263.1"/>
    <property type="molecule type" value="Genomic_DNA"/>
</dbReference>
<dbReference type="SMART" id="SM00448">
    <property type="entry name" value="REC"/>
    <property type="match status" value="1"/>
</dbReference>
<keyword evidence="1 6" id="KW-0597">Phosphoprotein</keyword>
<dbReference type="InterPro" id="IPR036388">
    <property type="entry name" value="WH-like_DNA-bd_sf"/>
</dbReference>
<feature type="modified residue" description="4-aspartylphosphate" evidence="6">
    <location>
        <position position="71"/>
    </location>
</feature>
<feature type="domain" description="Response regulatory" evidence="8">
    <location>
        <begin position="22"/>
        <end position="135"/>
    </location>
</feature>
<keyword evidence="11" id="KW-1185">Reference proteome</keyword>
<dbReference type="Pfam" id="PF00072">
    <property type="entry name" value="Response_reg"/>
    <property type="match status" value="1"/>
</dbReference>
<dbReference type="InterPro" id="IPR016032">
    <property type="entry name" value="Sig_transdc_resp-reg_C-effctor"/>
</dbReference>
<keyword evidence="3" id="KW-0805">Transcription regulation</keyword>
<evidence type="ECO:0000256" key="6">
    <source>
        <dbReference type="PROSITE-ProRule" id="PRU00169"/>
    </source>
</evidence>
<evidence type="ECO:0000256" key="2">
    <source>
        <dbReference type="ARBA" id="ARBA00023012"/>
    </source>
</evidence>
<dbReference type="PROSITE" id="PS51755">
    <property type="entry name" value="OMPR_PHOB"/>
    <property type="match status" value="1"/>
</dbReference>
<accession>A0ABX1XN41</accession>
<dbReference type="RefSeq" id="WP_171637456.1">
    <property type="nucleotide sequence ID" value="NZ_WHNY01000090.1"/>
</dbReference>
<dbReference type="Gene3D" id="3.40.50.2300">
    <property type="match status" value="1"/>
</dbReference>
<evidence type="ECO:0000313" key="10">
    <source>
        <dbReference type="EMBL" id="NOU69263.1"/>
    </source>
</evidence>
<protein>
    <submittedName>
        <fullName evidence="10">Response regulator</fullName>
    </submittedName>
</protein>
<name>A0ABX1XN41_9BACL</name>
<dbReference type="PANTHER" id="PTHR48111">
    <property type="entry name" value="REGULATOR OF RPOS"/>
    <property type="match status" value="1"/>
</dbReference>
<evidence type="ECO:0000256" key="7">
    <source>
        <dbReference type="PROSITE-ProRule" id="PRU01091"/>
    </source>
</evidence>
<dbReference type="Gene3D" id="6.10.250.690">
    <property type="match status" value="1"/>
</dbReference>
<dbReference type="InterPro" id="IPR011006">
    <property type="entry name" value="CheY-like_superfamily"/>
</dbReference>
<proteinExistence type="predicted"/>
<dbReference type="InterPro" id="IPR001789">
    <property type="entry name" value="Sig_transdc_resp-reg_receiver"/>
</dbReference>
<dbReference type="PROSITE" id="PS50110">
    <property type="entry name" value="RESPONSE_REGULATORY"/>
    <property type="match status" value="1"/>
</dbReference>
<feature type="domain" description="OmpR/PhoB-type" evidence="9">
    <location>
        <begin position="149"/>
        <end position="246"/>
    </location>
</feature>
<sequence>MEKVAEIYERIIERCEPLVTWKVLVADDDPNVREIIRLYFRQQLIEVIEAPDGVSALTMLAEVKPDIVILDVMMPGLDGYETCREITKRSDVPVIMLTAKNDEFDRVLGLELGADDYMTKPFSPRELVARIKAIFRRMQKGQPVIEVEPVQYEFDNLVIHVTRREVLAGNMKIDMRPKEFELLAFFAKSPGDVFTREQLLEQVWGYDFLGDMRTVDVHIKKLRERLSPCHHVCIHTVWGVGYKFEVAACS</sequence>
<evidence type="ECO:0000256" key="1">
    <source>
        <dbReference type="ARBA" id="ARBA00022553"/>
    </source>
</evidence>
<feature type="DNA-binding region" description="OmpR/PhoB-type" evidence="7">
    <location>
        <begin position="149"/>
        <end position="246"/>
    </location>
</feature>
<reference evidence="10 11" key="1">
    <citation type="submission" date="2019-10" db="EMBL/GenBank/DDBJ databases">
        <title>Description of Paenibacillus humi sp. nov.</title>
        <authorList>
            <person name="Carlier A."/>
            <person name="Qi S."/>
        </authorList>
    </citation>
    <scope>NUCLEOTIDE SEQUENCE [LARGE SCALE GENOMIC DNA]</scope>
    <source>
        <strain evidence="10 11">LMG 31461</strain>
    </source>
</reference>
<evidence type="ECO:0000313" key="11">
    <source>
        <dbReference type="Proteomes" id="UP000653578"/>
    </source>
</evidence>
<dbReference type="SMART" id="SM00862">
    <property type="entry name" value="Trans_reg_C"/>
    <property type="match status" value="1"/>
</dbReference>
<organism evidence="10 11">
    <name type="scientific">Paenibacillus plantarum</name>
    <dbReference type="NCBI Taxonomy" id="2654975"/>
    <lineage>
        <taxon>Bacteria</taxon>
        <taxon>Bacillati</taxon>
        <taxon>Bacillota</taxon>
        <taxon>Bacilli</taxon>
        <taxon>Bacillales</taxon>
        <taxon>Paenibacillaceae</taxon>
        <taxon>Paenibacillus</taxon>
    </lineage>
</organism>
<dbReference type="Pfam" id="PF00486">
    <property type="entry name" value="Trans_reg_C"/>
    <property type="match status" value="1"/>
</dbReference>
<evidence type="ECO:0000259" key="9">
    <source>
        <dbReference type="PROSITE" id="PS51755"/>
    </source>
</evidence>
<dbReference type="Proteomes" id="UP000653578">
    <property type="component" value="Unassembled WGS sequence"/>
</dbReference>
<comment type="caution">
    <text evidence="10">The sequence shown here is derived from an EMBL/GenBank/DDBJ whole genome shotgun (WGS) entry which is preliminary data.</text>
</comment>
<dbReference type="InterPro" id="IPR001867">
    <property type="entry name" value="OmpR/PhoB-type_DNA-bd"/>
</dbReference>
<dbReference type="PANTHER" id="PTHR48111:SF1">
    <property type="entry name" value="TWO-COMPONENT RESPONSE REGULATOR ORR33"/>
    <property type="match status" value="1"/>
</dbReference>
<evidence type="ECO:0000256" key="5">
    <source>
        <dbReference type="ARBA" id="ARBA00023163"/>
    </source>
</evidence>
<dbReference type="InterPro" id="IPR039420">
    <property type="entry name" value="WalR-like"/>
</dbReference>
<dbReference type="SUPFAM" id="SSF52172">
    <property type="entry name" value="CheY-like"/>
    <property type="match status" value="1"/>
</dbReference>
<dbReference type="Gene3D" id="1.10.10.10">
    <property type="entry name" value="Winged helix-like DNA-binding domain superfamily/Winged helix DNA-binding domain"/>
    <property type="match status" value="1"/>
</dbReference>